<keyword evidence="1" id="KW-1133">Transmembrane helix</keyword>
<dbReference type="Proteomes" id="UP000035648">
    <property type="component" value="Chromosome"/>
</dbReference>
<evidence type="ECO:0008006" key="4">
    <source>
        <dbReference type="Google" id="ProtNLM"/>
    </source>
</evidence>
<accession>A0A0G4B4P8</accession>
<reference evidence="2 3" key="1">
    <citation type="journal article" date="2015" name="Nature">
        <title>rRNA introns, odd ribosomes, and small enigmatic genomes across a large radiation of phyla.</title>
        <authorList>
            <person name="Brown C.T."/>
            <person name="Hug L.A."/>
            <person name="Thomas B.C."/>
            <person name="Sharon I."/>
            <person name="Castelle C.J."/>
            <person name="Singh A."/>
            <person name="Wilkins M.J."/>
            <person name="Williams K.H."/>
            <person name="Banfield J.F."/>
        </authorList>
    </citation>
    <scope>NUCLEOTIDE SEQUENCE [LARGE SCALE GENOMIC DNA]</scope>
</reference>
<dbReference type="EMBL" id="CP011213">
    <property type="protein sequence ID" value="AKM82585.1"/>
    <property type="molecule type" value="Genomic_DNA"/>
</dbReference>
<dbReference type="PANTHER" id="PTHR39165:SF1">
    <property type="entry name" value="DUF456 DOMAIN-CONTAINING PROTEIN"/>
    <property type="match status" value="1"/>
</dbReference>
<sequence>MSNTILLLIFSALMLLGIFGTALSLPGLAYMFFISLIYIFIDKFHHLSAMELIYLGIIALISIAVDHFSGLLGAKISGATRNGIIGGVIGFLLGLILFPPLGGFIGLFLGIFIIEITNFAHWKKAIKAASGSLLGSLTGILINMFLAAVFIILFVLFGIR</sequence>
<organism evidence="2 3">
    <name type="scientific">Berkelbacteria bacterium GW2011_GWE1_39_12</name>
    <dbReference type="NCBI Taxonomy" id="1618337"/>
    <lineage>
        <taxon>Bacteria</taxon>
        <taxon>Candidatus Berkelbacteria</taxon>
    </lineage>
</organism>
<protein>
    <recommendedName>
        <fullName evidence="4">DUF456 domain-containing protein</fullName>
    </recommendedName>
</protein>
<keyword evidence="1" id="KW-0812">Transmembrane</keyword>
<dbReference type="PANTHER" id="PTHR39165">
    <property type="entry name" value="IG HYPOTHETICAL 17883"/>
    <property type="match status" value="1"/>
</dbReference>
<evidence type="ECO:0000256" key="1">
    <source>
        <dbReference type="SAM" id="Phobius"/>
    </source>
</evidence>
<evidence type="ECO:0000313" key="2">
    <source>
        <dbReference type="EMBL" id="AKM82585.1"/>
    </source>
</evidence>
<feature type="transmembrane region" description="Helical" evidence="1">
    <location>
        <begin position="134"/>
        <end position="159"/>
    </location>
</feature>
<evidence type="ECO:0000313" key="3">
    <source>
        <dbReference type="Proteomes" id="UP000035648"/>
    </source>
</evidence>
<dbReference type="InterPro" id="IPR007403">
    <property type="entry name" value="DUF456"/>
</dbReference>
<feature type="transmembrane region" description="Helical" evidence="1">
    <location>
        <begin position="84"/>
        <end position="114"/>
    </location>
</feature>
<keyword evidence="1" id="KW-0472">Membrane</keyword>
<proteinExistence type="predicted"/>
<gene>
    <name evidence="2" type="ORF">UT28_C0001G0805</name>
</gene>
<feature type="transmembrane region" description="Helical" evidence="1">
    <location>
        <begin position="7"/>
        <end position="40"/>
    </location>
</feature>
<name>A0A0G4B4P8_9BACT</name>
<dbReference type="AlphaFoldDB" id="A0A0G4B4P8"/>
<dbReference type="KEGG" id="bbgw:UT28_C0001G0805"/>
<feature type="transmembrane region" description="Helical" evidence="1">
    <location>
        <begin position="52"/>
        <end position="72"/>
    </location>
</feature>
<dbReference type="Pfam" id="PF04306">
    <property type="entry name" value="DUF456"/>
    <property type="match status" value="1"/>
</dbReference>